<accession>I0Z5T4</accession>
<sequence length="150" mass="15567">MFKLQGLGSADPEMRAFCVGALLACEAFVHPRSQSPWPAAASAAPAVTGPAVPSTSYLGVPRMWSAISPVPVPTGPEQEAMRQMEAASHPGFDHPMHINAVMAAGKGAHMGGGQAQPIQAAESIMRGEQRACKEQPRGTGPGRSGGNKQR</sequence>
<proteinExistence type="predicted"/>
<protein>
    <submittedName>
        <fullName evidence="2">Uncharacterized protein</fullName>
    </submittedName>
</protein>
<dbReference type="GeneID" id="17044007"/>
<feature type="region of interest" description="Disordered" evidence="1">
    <location>
        <begin position="107"/>
        <end position="150"/>
    </location>
</feature>
<name>I0Z5T4_COCSC</name>
<dbReference type="Proteomes" id="UP000007264">
    <property type="component" value="Unassembled WGS sequence"/>
</dbReference>
<feature type="compositionally biased region" description="Gly residues" evidence="1">
    <location>
        <begin position="139"/>
        <end position="150"/>
    </location>
</feature>
<evidence type="ECO:0000256" key="1">
    <source>
        <dbReference type="SAM" id="MobiDB-lite"/>
    </source>
</evidence>
<comment type="caution">
    <text evidence="2">The sequence shown here is derived from an EMBL/GenBank/DDBJ whole genome shotgun (WGS) entry which is preliminary data.</text>
</comment>
<reference evidence="2 3" key="1">
    <citation type="journal article" date="2012" name="Genome Biol.">
        <title>The genome of the polar eukaryotic microalga coccomyxa subellipsoidea reveals traits of cold adaptation.</title>
        <authorList>
            <person name="Blanc G."/>
            <person name="Agarkova I."/>
            <person name="Grimwood J."/>
            <person name="Kuo A."/>
            <person name="Brueggeman A."/>
            <person name="Dunigan D."/>
            <person name="Gurnon J."/>
            <person name="Ladunga I."/>
            <person name="Lindquist E."/>
            <person name="Lucas S."/>
            <person name="Pangilinan J."/>
            <person name="Proschold T."/>
            <person name="Salamov A."/>
            <person name="Schmutz J."/>
            <person name="Weeks D."/>
            <person name="Yamada T."/>
            <person name="Claverie J.M."/>
            <person name="Grigoriev I."/>
            <person name="Van Etten J."/>
            <person name="Lomsadze A."/>
            <person name="Borodovsky M."/>
        </authorList>
    </citation>
    <scope>NUCLEOTIDE SEQUENCE [LARGE SCALE GENOMIC DNA]</scope>
    <source>
        <strain evidence="2 3">C-169</strain>
    </source>
</reference>
<evidence type="ECO:0000313" key="3">
    <source>
        <dbReference type="Proteomes" id="UP000007264"/>
    </source>
</evidence>
<gene>
    <name evidence="2" type="ORF">COCSUDRAFT_60999</name>
</gene>
<evidence type="ECO:0000313" key="2">
    <source>
        <dbReference type="EMBL" id="EIE26003.1"/>
    </source>
</evidence>
<keyword evidence="3" id="KW-1185">Reference proteome</keyword>
<dbReference type="RefSeq" id="XP_005650547.1">
    <property type="nucleotide sequence ID" value="XM_005650490.1"/>
</dbReference>
<feature type="compositionally biased region" description="Basic and acidic residues" evidence="1">
    <location>
        <begin position="125"/>
        <end position="136"/>
    </location>
</feature>
<dbReference type="KEGG" id="csl:COCSUDRAFT_60999"/>
<dbReference type="AlphaFoldDB" id="I0Z5T4"/>
<dbReference type="EMBL" id="AGSI01000003">
    <property type="protein sequence ID" value="EIE26003.1"/>
    <property type="molecule type" value="Genomic_DNA"/>
</dbReference>
<organism evidence="2 3">
    <name type="scientific">Coccomyxa subellipsoidea (strain C-169)</name>
    <name type="common">Green microalga</name>
    <dbReference type="NCBI Taxonomy" id="574566"/>
    <lineage>
        <taxon>Eukaryota</taxon>
        <taxon>Viridiplantae</taxon>
        <taxon>Chlorophyta</taxon>
        <taxon>core chlorophytes</taxon>
        <taxon>Trebouxiophyceae</taxon>
        <taxon>Trebouxiophyceae incertae sedis</taxon>
        <taxon>Coccomyxaceae</taxon>
        <taxon>Coccomyxa</taxon>
        <taxon>Coccomyxa subellipsoidea</taxon>
    </lineage>
</organism>